<dbReference type="InterPro" id="IPR029071">
    <property type="entry name" value="Ubiquitin-like_domsf"/>
</dbReference>
<dbReference type="PROSITE" id="PS50199">
    <property type="entry name" value="ZF_RANBP2_2"/>
    <property type="match status" value="1"/>
</dbReference>
<dbReference type="SMART" id="SM00547">
    <property type="entry name" value="ZnF_RBZ"/>
    <property type="match status" value="1"/>
</dbReference>
<dbReference type="AlphaFoldDB" id="A0AAQ4Q8H2"/>
<evidence type="ECO:0000256" key="3">
    <source>
        <dbReference type="ARBA" id="ARBA00008278"/>
    </source>
</evidence>
<keyword evidence="10 13" id="KW-0863">Zinc-finger</keyword>
<keyword evidence="6" id="KW-0597">Phosphoprotein</keyword>
<comment type="similarity">
    <text evidence="3">Belongs to the RBR family.</text>
</comment>
<evidence type="ECO:0000256" key="14">
    <source>
        <dbReference type="SAM" id="MobiDB-lite"/>
    </source>
</evidence>
<evidence type="ECO:0000256" key="1">
    <source>
        <dbReference type="ARBA" id="ARBA00001798"/>
    </source>
</evidence>
<keyword evidence="12" id="KW-0862">Zinc</keyword>
<dbReference type="CDD" id="cd20358">
    <property type="entry name" value="Rcat_RBR_HOIL1"/>
    <property type="match status" value="1"/>
</dbReference>
<evidence type="ECO:0000256" key="13">
    <source>
        <dbReference type="PROSITE-ProRule" id="PRU00322"/>
    </source>
</evidence>
<evidence type="ECO:0000259" key="16">
    <source>
        <dbReference type="PROSITE" id="PS50089"/>
    </source>
</evidence>
<dbReference type="GO" id="GO:0097039">
    <property type="term" value="P:protein linear polyubiquitination"/>
    <property type="evidence" value="ECO:0007669"/>
    <property type="project" value="TreeGrafter"/>
</dbReference>
<dbReference type="InterPro" id="IPR001876">
    <property type="entry name" value="Znf_RanBP2"/>
</dbReference>
<evidence type="ECO:0000313" key="20">
    <source>
        <dbReference type="Proteomes" id="UP000007635"/>
    </source>
</evidence>
<evidence type="ECO:0000256" key="11">
    <source>
        <dbReference type="ARBA" id="ARBA00022786"/>
    </source>
</evidence>
<evidence type="ECO:0000256" key="2">
    <source>
        <dbReference type="ARBA" id="ARBA00004906"/>
    </source>
</evidence>
<name>A0AAQ4Q8H2_GASAC</name>
<dbReference type="InterPro" id="IPR013083">
    <property type="entry name" value="Znf_RING/FYVE/PHD"/>
</dbReference>
<dbReference type="InterPro" id="IPR017907">
    <property type="entry name" value="Znf_RING_CS"/>
</dbReference>
<dbReference type="GO" id="GO:0043130">
    <property type="term" value="F:ubiquitin binding"/>
    <property type="evidence" value="ECO:0007669"/>
    <property type="project" value="TreeGrafter"/>
</dbReference>
<dbReference type="InterPro" id="IPR047557">
    <property type="entry name" value="Rcat_RBR_HOIL1"/>
</dbReference>
<feature type="domain" description="RING-type" evidence="16">
    <location>
        <begin position="406"/>
        <end position="448"/>
    </location>
</feature>
<dbReference type="PROSITE" id="PS01358">
    <property type="entry name" value="ZF_RANBP2_1"/>
    <property type="match status" value="1"/>
</dbReference>
<dbReference type="InterPro" id="IPR000626">
    <property type="entry name" value="Ubiquitin-like_dom"/>
</dbReference>
<keyword evidence="7" id="KW-0808">Transferase</keyword>
<dbReference type="GO" id="GO:0043161">
    <property type="term" value="P:proteasome-mediated ubiquitin-dependent protein catabolic process"/>
    <property type="evidence" value="ECO:0007669"/>
    <property type="project" value="TreeGrafter"/>
</dbReference>
<reference evidence="19 20" key="1">
    <citation type="journal article" date="2021" name="G3 (Bethesda)">
        <title>Improved contiguity of the threespine stickleback genome using long-read sequencing.</title>
        <authorList>
            <person name="Nath S."/>
            <person name="Shaw D.E."/>
            <person name="White M.A."/>
        </authorList>
    </citation>
    <scope>NUCLEOTIDE SEQUENCE [LARGE SCALE GENOMIC DNA]</scope>
    <source>
        <strain evidence="19 20">Lake Benthic</strain>
    </source>
</reference>
<reference evidence="19" key="2">
    <citation type="submission" date="2025-08" db="UniProtKB">
        <authorList>
            <consortium name="Ensembl"/>
        </authorList>
    </citation>
    <scope>IDENTIFICATION</scope>
</reference>
<evidence type="ECO:0000313" key="19">
    <source>
        <dbReference type="Ensembl" id="ENSGACP00000046603.1"/>
    </source>
</evidence>
<dbReference type="GO" id="GO:0061630">
    <property type="term" value="F:ubiquitin protein ligase activity"/>
    <property type="evidence" value="ECO:0007669"/>
    <property type="project" value="UniProtKB-EC"/>
</dbReference>
<feature type="domain" description="RING-type" evidence="18">
    <location>
        <begin position="402"/>
        <end position="625"/>
    </location>
</feature>
<dbReference type="GeneTree" id="ENSGT00940000166000"/>
<dbReference type="SUPFAM" id="SSF54236">
    <property type="entry name" value="Ubiquitin-like"/>
    <property type="match status" value="1"/>
</dbReference>
<feature type="domain" description="Ubiquitin-like" evidence="15">
    <location>
        <begin position="165"/>
        <end position="228"/>
    </location>
</feature>
<dbReference type="PROSITE" id="PS50053">
    <property type="entry name" value="UBIQUITIN_2"/>
    <property type="match status" value="1"/>
</dbReference>
<dbReference type="Gene3D" id="2.30.30.380">
    <property type="entry name" value="Zn-finger domain of Sec23/24"/>
    <property type="match status" value="1"/>
</dbReference>
<keyword evidence="20" id="KW-1185">Reference proteome</keyword>
<dbReference type="SMART" id="SM00184">
    <property type="entry name" value="RING"/>
    <property type="match status" value="1"/>
</dbReference>
<evidence type="ECO:0000256" key="4">
    <source>
        <dbReference type="ARBA" id="ARBA00012251"/>
    </source>
</evidence>
<dbReference type="Ensembl" id="ENSGACT00000058546.1">
    <property type="protein sequence ID" value="ENSGACP00000046603.1"/>
    <property type="gene ID" value="ENSGACG00000006056.2"/>
</dbReference>
<evidence type="ECO:0000256" key="10">
    <source>
        <dbReference type="ARBA" id="ARBA00022771"/>
    </source>
</evidence>
<dbReference type="PANTHER" id="PTHR22770">
    <property type="entry name" value="UBIQUITIN CONJUGATING ENZYME 7 INTERACTING PROTEIN-RELATED"/>
    <property type="match status" value="1"/>
</dbReference>
<dbReference type="FunFam" id="3.10.20.90:FF:000130">
    <property type="entry name" value="SHANK-associated RH domain interactor"/>
    <property type="match status" value="1"/>
</dbReference>
<dbReference type="InterPro" id="IPR051628">
    <property type="entry name" value="LUBAC_E3_Ligases"/>
</dbReference>
<reference evidence="19" key="3">
    <citation type="submission" date="2025-09" db="UniProtKB">
        <authorList>
            <consortium name="Ensembl"/>
        </authorList>
    </citation>
    <scope>IDENTIFICATION</scope>
</reference>
<dbReference type="PROSITE" id="PS51873">
    <property type="entry name" value="TRIAD"/>
    <property type="match status" value="1"/>
</dbReference>
<dbReference type="SUPFAM" id="SSF57850">
    <property type="entry name" value="RING/U-box"/>
    <property type="match status" value="3"/>
</dbReference>
<keyword evidence="8" id="KW-0479">Metal-binding</keyword>
<dbReference type="FunFam" id="3.30.40.10:FF:000137">
    <property type="entry name" value="RanBP-type and C3HC4-type zinc finger-containing protein 1"/>
    <property type="match status" value="1"/>
</dbReference>
<dbReference type="Gene3D" id="3.30.40.10">
    <property type="entry name" value="Zinc/RING finger domain, C3HC4 (zinc finger)"/>
    <property type="match status" value="1"/>
</dbReference>
<keyword evidence="11" id="KW-0833">Ubl conjugation pathway</keyword>
<dbReference type="EC" id="2.3.2.31" evidence="4"/>
<dbReference type="CDD" id="cd16633">
    <property type="entry name" value="mRING-HC-C3HC3D_RBR_HOIL1"/>
    <property type="match status" value="1"/>
</dbReference>
<dbReference type="FunFam" id="2.30.30.380:FF:000007">
    <property type="entry name" value="RanBP-type and C3HC4-type zinc finger-containing protein 1"/>
    <property type="match status" value="1"/>
</dbReference>
<evidence type="ECO:0000259" key="18">
    <source>
        <dbReference type="PROSITE" id="PS51873"/>
    </source>
</evidence>
<evidence type="ECO:0000256" key="12">
    <source>
        <dbReference type="ARBA" id="ARBA00022833"/>
    </source>
</evidence>
<evidence type="ECO:0000256" key="6">
    <source>
        <dbReference type="ARBA" id="ARBA00022553"/>
    </source>
</evidence>
<evidence type="ECO:0000256" key="9">
    <source>
        <dbReference type="ARBA" id="ARBA00022737"/>
    </source>
</evidence>
<dbReference type="SUPFAM" id="SSF90209">
    <property type="entry name" value="Ran binding protein zinc finger-like"/>
    <property type="match status" value="1"/>
</dbReference>
<dbReference type="GO" id="GO:0043123">
    <property type="term" value="P:positive regulation of canonical NF-kappaB signal transduction"/>
    <property type="evidence" value="ECO:0007669"/>
    <property type="project" value="TreeGrafter"/>
</dbReference>
<dbReference type="Pfam" id="PF25393">
    <property type="entry name" value="LTM"/>
    <property type="match status" value="1"/>
</dbReference>
<dbReference type="InterPro" id="IPR001841">
    <property type="entry name" value="Znf_RING"/>
</dbReference>
<dbReference type="GO" id="GO:0008270">
    <property type="term" value="F:zinc ion binding"/>
    <property type="evidence" value="ECO:0007669"/>
    <property type="project" value="UniProtKB-KW"/>
</dbReference>
<accession>A0AAQ4Q8H2</accession>
<sequence length="629" mass="70421">MQETHVVEDSETSSGAALRLLPLLSQDVLLFGRLQAHADKSRRDSARHSSFWSSSPGCGLSGPRTGPTNYLSHLFLSPPPLLRKPGSHADGAVTSQTTQGGTMASDVAARVALKEAEELALSLSDALNSGNEQEAVQLCQRLSKLSVPVCVSIDSQAYPQDSIRLRVGVEDAQSDTDIPLNVLVSPDMTIAQLKEKINLDFGFHPSLQRWVIGKRLAQDRETLHSHGVRHNGDQAFLFILSAKAAHLHLHQHKQEQDQQRLDSIMESMQLLPRGPAKGGEKTADPLQYIPPSRPKHVPPAPPAPPCPRPKPAVPAKPQMRWSCPICTFLNKPTRPGCEMCGEDRPDDYQVPDSYQPDQQEVLRIQLESLAVVQYEEAQREERERNFQSLLATEDKNLIPNATEADCPICFSRLEAEEGVVLRECLHTFCRECLRATVVNSLEAEVSCPETCDSKLLDREIKALLTDEEHQRFLELRLSIAESRSEHSFHCQTANCRGWCIYEDEVNEFHCELCQQVNCILCRAIHTGMNCKDYQDDLRIRAENDQAAQQTKQMLESLLQNKEAMKCPRCDIVIQKKDGCDWICCLMCKTEICWVTKQARWGPNGNGDTSGGCRCRVDRKPCHPNCQNCH</sequence>
<protein>
    <recommendedName>
        <fullName evidence="5">RanBP-type and C3HC4-type zinc finger-containing protein 1</fullName>
        <ecNumber evidence="4">2.3.2.31</ecNumber>
    </recommendedName>
</protein>
<proteinExistence type="inferred from homology"/>
<dbReference type="CDD" id="cd01799">
    <property type="entry name" value="Ubl_HOIL1"/>
    <property type="match status" value="1"/>
</dbReference>
<evidence type="ECO:0000259" key="17">
    <source>
        <dbReference type="PROSITE" id="PS50199"/>
    </source>
</evidence>
<dbReference type="CDD" id="cd20345">
    <property type="entry name" value="BRcat_RBR_HOIL1"/>
    <property type="match status" value="1"/>
</dbReference>
<dbReference type="InterPro" id="IPR047559">
    <property type="entry name" value="HOIL1_RBR_mRING-HC-C3HC3D"/>
</dbReference>
<organism evidence="19 20">
    <name type="scientific">Gasterosteus aculeatus aculeatus</name>
    <name type="common">three-spined stickleback</name>
    <dbReference type="NCBI Taxonomy" id="481459"/>
    <lineage>
        <taxon>Eukaryota</taxon>
        <taxon>Metazoa</taxon>
        <taxon>Chordata</taxon>
        <taxon>Craniata</taxon>
        <taxon>Vertebrata</taxon>
        <taxon>Euteleostomi</taxon>
        <taxon>Actinopterygii</taxon>
        <taxon>Neopterygii</taxon>
        <taxon>Teleostei</taxon>
        <taxon>Neoteleostei</taxon>
        <taxon>Acanthomorphata</taxon>
        <taxon>Eupercaria</taxon>
        <taxon>Perciformes</taxon>
        <taxon>Cottioidei</taxon>
        <taxon>Gasterosteales</taxon>
        <taxon>Gasterosteidae</taxon>
        <taxon>Gasterosteus</taxon>
    </lineage>
</organism>
<dbReference type="InterPro" id="IPR027370">
    <property type="entry name" value="Znf-RING_euk"/>
</dbReference>
<dbReference type="InterPro" id="IPR057468">
    <property type="entry name" value="HOIL-1/Sharpin_LTM"/>
</dbReference>
<evidence type="ECO:0000259" key="15">
    <source>
        <dbReference type="PROSITE" id="PS50053"/>
    </source>
</evidence>
<comment type="pathway">
    <text evidence="2">Protein modification; protein ubiquitination.</text>
</comment>
<feature type="region of interest" description="Disordered" evidence="14">
    <location>
        <begin position="293"/>
        <end position="313"/>
    </location>
</feature>
<dbReference type="InterPro" id="IPR047558">
    <property type="entry name" value="BRcat_RBR_HOIL1"/>
</dbReference>
<keyword evidence="9" id="KW-0677">Repeat</keyword>
<comment type="catalytic activity">
    <reaction evidence="1">
        <text>[E2 ubiquitin-conjugating enzyme]-S-ubiquitinyl-L-cysteine + [acceptor protein]-L-lysine = [E2 ubiquitin-conjugating enzyme]-L-cysteine + [acceptor protein]-N(6)-ubiquitinyl-L-lysine.</text>
        <dbReference type="EC" id="2.3.2.31"/>
    </reaction>
</comment>
<evidence type="ECO:0000256" key="5">
    <source>
        <dbReference type="ARBA" id="ARBA00017887"/>
    </source>
</evidence>
<feature type="compositionally biased region" description="Pro residues" evidence="14">
    <location>
        <begin position="297"/>
        <end position="313"/>
    </location>
</feature>
<dbReference type="GO" id="GO:0009893">
    <property type="term" value="P:positive regulation of metabolic process"/>
    <property type="evidence" value="ECO:0007669"/>
    <property type="project" value="UniProtKB-ARBA"/>
</dbReference>
<evidence type="ECO:0000256" key="8">
    <source>
        <dbReference type="ARBA" id="ARBA00022723"/>
    </source>
</evidence>
<dbReference type="Gene3D" id="3.10.20.90">
    <property type="entry name" value="Phosphatidylinositol 3-kinase Catalytic Subunit, Chain A, domain 1"/>
    <property type="match status" value="1"/>
</dbReference>
<feature type="domain" description="RanBP2-type" evidence="17">
    <location>
        <begin position="316"/>
        <end position="346"/>
    </location>
</feature>
<dbReference type="PROSITE" id="PS50089">
    <property type="entry name" value="ZF_RING_2"/>
    <property type="match status" value="1"/>
</dbReference>
<dbReference type="Pfam" id="PF13445">
    <property type="entry name" value="zf-RING_UBOX"/>
    <property type="match status" value="1"/>
</dbReference>
<dbReference type="InterPro" id="IPR036443">
    <property type="entry name" value="Znf_RanBP2_sf"/>
</dbReference>
<dbReference type="PROSITE" id="PS00518">
    <property type="entry name" value="ZF_RING_1"/>
    <property type="match status" value="1"/>
</dbReference>
<feature type="region of interest" description="Disordered" evidence="14">
    <location>
        <begin position="42"/>
        <end position="63"/>
    </location>
</feature>
<dbReference type="Proteomes" id="UP000007635">
    <property type="component" value="Chromosome XVII"/>
</dbReference>
<dbReference type="InterPro" id="IPR044066">
    <property type="entry name" value="TRIAD_supradom"/>
</dbReference>
<evidence type="ECO:0000256" key="7">
    <source>
        <dbReference type="ARBA" id="ARBA00022679"/>
    </source>
</evidence>
<dbReference type="PANTHER" id="PTHR22770:SF35">
    <property type="entry name" value="RANBP-TYPE AND C3HC4-TYPE ZINC FINGER-CONTAINING PROTEIN 1"/>
    <property type="match status" value="1"/>
</dbReference>
<dbReference type="GO" id="GO:0071797">
    <property type="term" value="C:LUBAC complex"/>
    <property type="evidence" value="ECO:0007669"/>
    <property type="project" value="TreeGrafter"/>
</dbReference>